<sequence length="203" mass="22501">MSTYRRTTTALLLASSVLALLMGCSDGKRHWNGKDISGVMPDLAFTLRDVDGQTVQPDDTAGQVRVLFFGYTSCPDVCPTTLAYLHKVIEKMPADTRDDITALFVSVDPRRDTPERLGRYVAHFDSHIVGLTGPEDALRELAKRYRTTFGYGDPDSDGNYAVSHSSAIYVFDGKGRIRLLLKQDMPQQQAADDLAQLVRQDLS</sequence>
<dbReference type="InterPro" id="IPR003782">
    <property type="entry name" value="SCO1/SenC"/>
</dbReference>
<dbReference type="InterPro" id="IPR013766">
    <property type="entry name" value="Thioredoxin_domain"/>
</dbReference>
<dbReference type="PANTHER" id="PTHR12151">
    <property type="entry name" value="ELECTRON TRANSPORT PROTIN SCO1/SENC FAMILY MEMBER"/>
    <property type="match status" value="1"/>
</dbReference>
<dbReference type="PROSITE" id="PS51257">
    <property type="entry name" value="PROKAR_LIPOPROTEIN"/>
    <property type="match status" value="1"/>
</dbReference>
<accession>A0ABY1ZKF1</accession>
<evidence type="ECO:0000259" key="4">
    <source>
        <dbReference type="PROSITE" id="PS51352"/>
    </source>
</evidence>
<dbReference type="CDD" id="cd02968">
    <property type="entry name" value="SCO"/>
    <property type="match status" value="1"/>
</dbReference>
<dbReference type="Pfam" id="PF02630">
    <property type="entry name" value="SCO1-SenC"/>
    <property type="match status" value="1"/>
</dbReference>
<evidence type="ECO:0000313" key="5">
    <source>
        <dbReference type="EMBL" id="TBW56001.1"/>
    </source>
</evidence>
<feature type="signal peptide" evidence="3">
    <location>
        <begin position="1"/>
        <end position="19"/>
    </location>
</feature>
<evidence type="ECO:0000256" key="3">
    <source>
        <dbReference type="SAM" id="SignalP"/>
    </source>
</evidence>
<evidence type="ECO:0000256" key="2">
    <source>
        <dbReference type="ARBA" id="ARBA00023008"/>
    </source>
</evidence>
<dbReference type="Gene3D" id="3.40.30.10">
    <property type="entry name" value="Glutaredoxin"/>
    <property type="match status" value="1"/>
</dbReference>
<dbReference type="RefSeq" id="WP_131481598.1">
    <property type="nucleotide sequence ID" value="NZ_SJDL01000013.1"/>
</dbReference>
<dbReference type="InterPro" id="IPR036249">
    <property type="entry name" value="Thioredoxin-like_sf"/>
</dbReference>
<dbReference type="Proteomes" id="UP000313645">
    <property type="component" value="Unassembled WGS sequence"/>
</dbReference>
<keyword evidence="3" id="KW-0732">Signal</keyword>
<name>A0ABY1ZKF1_9GAMM</name>
<evidence type="ECO:0000313" key="6">
    <source>
        <dbReference type="Proteomes" id="UP000313645"/>
    </source>
</evidence>
<keyword evidence="6" id="KW-1185">Reference proteome</keyword>
<dbReference type="SUPFAM" id="SSF52833">
    <property type="entry name" value="Thioredoxin-like"/>
    <property type="match status" value="1"/>
</dbReference>
<organism evidence="5 6">
    <name type="scientific">Marinobacter halodurans</name>
    <dbReference type="NCBI Taxonomy" id="2528979"/>
    <lineage>
        <taxon>Bacteria</taxon>
        <taxon>Pseudomonadati</taxon>
        <taxon>Pseudomonadota</taxon>
        <taxon>Gammaproteobacteria</taxon>
        <taxon>Pseudomonadales</taxon>
        <taxon>Marinobacteraceae</taxon>
        <taxon>Marinobacter</taxon>
    </lineage>
</organism>
<protein>
    <submittedName>
        <fullName evidence="5">SCO family protein</fullName>
    </submittedName>
</protein>
<feature type="chain" id="PRO_5045581837" evidence="3">
    <location>
        <begin position="20"/>
        <end position="203"/>
    </location>
</feature>
<dbReference type="PANTHER" id="PTHR12151:SF25">
    <property type="entry name" value="LINALOOL DEHYDRATASE_ISOMERASE DOMAIN-CONTAINING PROTEIN"/>
    <property type="match status" value="1"/>
</dbReference>
<keyword evidence="2" id="KW-0186">Copper</keyword>
<feature type="domain" description="Thioredoxin" evidence="4">
    <location>
        <begin position="34"/>
        <end position="203"/>
    </location>
</feature>
<comment type="similarity">
    <text evidence="1">Belongs to the SCO1/2 family.</text>
</comment>
<comment type="caution">
    <text evidence="5">The sequence shown here is derived from an EMBL/GenBank/DDBJ whole genome shotgun (WGS) entry which is preliminary data.</text>
</comment>
<evidence type="ECO:0000256" key="1">
    <source>
        <dbReference type="ARBA" id="ARBA00010996"/>
    </source>
</evidence>
<reference evidence="5 6" key="1">
    <citation type="submission" date="2019-02" db="EMBL/GenBank/DDBJ databases">
        <title>Marinobacter halodurans sp. nov., a marine bacterium isolated from sea tidal flat.</title>
        <authorList>
            <person name="Yoo Y."/>
            <person name="Lee D.W."/>
            <person name="Kim B.S."/>
            <person name="Kim J.-J."/>
        </authorList>
    </citation>
    <scope>NUCLEOTIDE SEQUENCE [LARGE SCALE GENOMIC DNA]</scope>
    <source>
        <strain evidence="5 6">YJ-S3-2</strain>
    </source>
</reference>
<dbReference type="PROSITE" id="PS51352">
    <property type="entry name" value="THIOREDOXIN_2"/>
    <property type="match status" value="1"/>
</dbReference>
<dbReference type="EMBL" id="SJDL01000013">
    <property type="protein sequence ID" value="TBW56001.1"/>
    <property type="molecule type" value="Genomic_DNA"/>
</dbReference>
<gene>
    <name evidence="5" type="ORF">EZI54_10155</name>
</gene>
<proteinExistence type="inferred from homology"/>